<evidence type="ECO:0000256" key="10">
    <source>
        <dbReference type="ARBA" id="ARBA00023288"/>
    </source>
</evidence>
<dbReference type="AlphaFoldDB" id="A0ABC9X6J8"/>
<dbReference type="InterPro" id="IPR013783">
    <property type="entry name" value="Ig-like_fold"/>
</dbReference>
<keyword evidence="2" id="KW-1003">Cell membrane</keyword>
<evidence type="ECO:0000313" key="15">
    <source>
        <dbReference type="EMBL" id="GAB0193300.1"/>
    </source>
</evidence>
<dbReference type="PROSITE" id="PS50835">
    <property type="entry name" value="IG_LIKE"/>
    <property type="match status" value="1"/>
</dbReference>
<keyword evidence="5" id="KW-0677">Repeat</keyword>
<dbReference type="InterPro" id="IPR003598">
    <property type="entry name" value="Ig_sub2"/>
</dbReference>
<comment type="subcellular location">
    <subcellularLocation>
        <location evidence="1">Cell membrane</location>
        <topology evidence="1">Lipid-anchor</topology>
        <topology evidence="1">GPI-anchor</topology>
    </subcellularLocation>
</comment>
<keyword evidence="11" id="KW-0393">Immunoglobulin domain</keyword>
<evidence type="ECO:0000256" key="3">
    <source>
        <dbReference type="ARBA" id="ARBA00022622"/>
    </source>
</evidence>
<evidence type="ECO:0000256" key="2">
    <source>
        <dbReference type="ARBA" id="ARBA00022475"/>
    </source>
</evidence>
<evidence type="ECO:0000256" key="13">
    <source>
        <dbReference type="ARBA" id="ARBA00041100"/>
    </source>
</evidence>
<evidence type="ECO:0000313" key="16">
    <source>
        <dbReference type="Proteomes" id="UP001623348"/>
    </source>
</evidence>
<evidence type="ECO:0000256" key="1">
    <source>
        <dbReference type="ARBA" id="ARBA00004609"/>
    </source>
</evidence>
<dbReference type="InterPro" id="IPR036179">
    <property type="entry name" value="Ig-like_dom_sf"/>
</dbReference>
<reference evidence="15 16" key="1">
    <citation type="submission" date="2024-06" db="EMBL/GenBank/DDBJ databases">
        <title>The draft genome of Grus japonensis, version 3.</title>
        <authorList>
            <person name="Nabeshima K."/>
            <person name="Suzuki S."/>
            <person name="Onuma M."/>
        </authorList>
    </citation>
    <scope>NUCLEOTIDE SEQUENCE [LARGE SCALE GENOMIC DNA]</scope>
    <source>
        <strain evidence="15 16">451A</strain>
    </source>
</reference>
<dbReference type="GO" id="GO:0005886">
    <property type="term" value="C:plasma membrane"/>
    <property type="evidence" value="ECO:0007669"/>
    <property type="project" value="UniProtKB-SubCell"/>
</dbReference>
<dbReference type="InterPro" id="IPR003599">
    <property type="entry name" value="Ig_sub"/>
</dbReference>
<dbReference type="Proteomes" id="UP001623348">
    <property type="component" value="Unassembled WGS sequence"/>
</dbReference>
<dbReference type="GO" id="GO:0098552">
    <property type="term" value="C:side of membrane"/>
    <property type="evidence" value="ECO:0007669"/>
    <property type="project" value="UniProtKB-KW"/>
</dbReference>
<dbReference type="SUPFAM" id="SSF48726">
    <property type="entry name" value="Immunoglobulin"/>
    <property type="match status" value="1"/>
</dbReference>
<comment type="caution">
    <text evidence="15">The sequence shown here is derived from an EMBL/GenBank/DDBJ whole genome shotgun (WGS) entry which is preliminary data.</text>
</comment>
<evidence type="ECO:0000256" key="11">
    <source>
        <dbReference type="ARBA" id="ARBA00023319"/>
    </source>
</evidence>
<comment type="similarity">
    <text evidence="12">Belongs to the immunoglobulin superfamily. IgLON family.</text>
</comment>
<keyword evidence="7" id="KW-0472">Membrane</keyword>
<dbReference type="Gene3D" id="2.60.40.10">
    <property type="entry name" value="Immunoglobulins"/>
    <property type="match status" value="1"/>
</dbReference>
<evidence type="ECO:0000256" key="8">
    <source>
        <dbReference type="ARBA" id="ARBA00023157"/>
    </source>
</evidence>
<evidence type="ECO:0000259" key="14">
    <source>
        <dbReference type="PROSITE" id="PS50835"/>
    </source>
</evidence>
<feature type="domain" description="Ig-like" evidence="14">
    <location>
        <begin position="23"/>
        <end position="140"/>
    </location>
</feature>
<dbReference type="EMBL" id="BAAFJT010000008">
    <property type="protein sequence ID" value="GAB0193300.1"/>
    <property type="molecule type" value="Genomic_DNA"/>
</dbReference>
<dbReference type="SMART" id="SM00408">
    <property type="entry name" value="IGc2"/>
    <property type="match status" value="1"/>
</dbReference>
<keyword evidence="16" id="KW-1185">Reference proteome</keyword>
<dbReference type="Pfam" id="PF13927">
    <property type="entry name" value="Ig_3"/>
    <property type="match status" value="1"/>
</dbReference>
<evidence type="ECO:0000256" key="9">
    <source>
        <dbReference type="ARBA" id="ARBA00023180"/>
    </source>
</evidence>
<sequence length="150" mass="16907">MMLCERVAPDAIKLHGRVVTVSPKIFRISSDIVVNEGSNVTLVCLATGKPEPSISWRHISPSGLKMRTERKNVIIQPQTHYAYHNENRKRHLRKRLIKAKPFESGQYLDIYGITRDQAGEYECSAENDVSVPDVKKVKVTVNCAFTSLIA</sequence>
<keyword evidence="8" id="KW-1015">Disulfide bond</keyword>
<dbReference type="InterPro" id="IPR050876">
    <property type="entry name" value="IgLON_domain"/>
</dbReference>
<evidence type="ECO:0000256" key="7">
    <source>
        <dbReference type="ARBA" id="ARBA00023136"/>
    </source>
</evidence>
<keyword evidence="4" id="KW-0732">Signal</keyword>
<dbReference type="PANTHER" id="PTHR42757">
    <property type="entry name" value="IGLON FAMILY OF IMMUNOGLOBULIN SUPERFAMILY-RELATED"/>
    <property type="match status" value="1"/>
</dbReference>
<evidence type="ECO:0000256" key="12">
    <source>
        <dbReference type="ARBA" id="ARBA00037995"/>
    </source>
</evidence>
<dbReference type="PANTHER" id="PTHR42757:SF6">
    <property type="entry name" value="NEURONAL GROWTH REGULATOR 1"/>
    <property type="match status" value="1"/>
</dbReference>
<evidence type="ECO:0000256" key="6">
    <source>
        <dbReference type="ARBA" id="ARBA00022889"/>
    </source>
</evidence>
<name>A0ABC9X6J8_GRUJA</name>
<protein>
    <recommendedName>
        <fullName evidence="13">Neuronal growth regulator 1</fullName>
    </recommendedName>
</protein>
<accession>A0ABC9X6J8</accession>
<gene>
    <name evidence="15" type="ORF">GRJ2_001795300</name>
</gene>
<keyword evidence="6" id="KW-0130">Cell adhesion</keyword>
<keyword evidence="10" id="KW-0449">Lipoprotein</keyword>
<evidence type="ECO:0000256" key="4">
    <source>
        <dbReference type="ARBA" id="ARBA00022729"/>
    </source>
</evidence>
<keyword evidence="9" id="KW-0325">Glycoprotein</keyword>
<proteinExistence type="inferred from homology"/>
<dbReference type="SMART" id="SM00409">
    <property type="entry name" value="IG"/>
    <property type="match status" value="1"/>
</dbReference>
<keyword evidence="3" id="KW-0336">GPI-anchor</keyword>
<evidence type="ECO:0000256" key="5">
    <source>
        <dbReference type="ARBA" id="ARBA00022737"/>
    </source>
</evidence>
<organism evidence="15 16">
    <name type="scientific">Grus japonensis</name>
    <name type="common">Japanese crane</name>
    <name type="synonym">Red-crowned crane</name>
    <dbReference type="NCBI Taxonomy" id="30415"/>
    <lineage>
        <taxon>Eukaryota</taxon>
        <taxon>Metazoa</taxon>
        <taxon>Chordata</taxon>
        <taxon>Craniata</taxon>
        <taxon>Vertebrata</taxon>
        <taxon>Euteleostomi</taxon>
        <taxon>Archelosauria</taxon>
        <taxon>Archosauria</taxon>
        <taxon>Dinosauria</taxon>
        <taxon>Saurischia</taxon>
        <taxon>Theropoda</taxon>
        <taxon>Coelurosauria</taxon>
        <taxon>Aves</taxon>
        <taxon>Neognathae</taxon>
        <taxon>Neoaves</taxon>
        <taxon>Gruiformes</taxon>
        <taxon>Gruidae</taxon>
        <taxon>Grus</taxon>
    </lineage>
</organism>
<dbReference type="GO" id="GO:0007155">
    <property type="term" value="P:cell adhesion"/>
    <property type="evidence" value="ECO:0007669"/>
    <property type="project" value="UniProtKB-KW"/>
</dbReference>
<dbReference type="InterPro" id="IPR007110">
    <property type="entry name" value="Ig-like_dom"/>
</dbReference>